<evidence type="ECO:0000256" key="1">
    <source>
        <dbReference type="SAM" id="MobiDB-lite"/>
    </source>
</evidence>
<feature type="region of interest" description="Disordered" evidence="1">
    <location>
        <begin position="539"/>
        <end position="600"/>
    </location>
</feature>
<evidence type="ECO:0000313" key="4">
    <source>
        <dbReference type="EMBL" id="EMD31562.1"/>
    </source>
</evidence>
<feature type="compositionally biased region" description="Polar residues" evidence="1">
    <location>
        <begin position="498"/>
        <end position="513"/>
    </location>
</feature>
<feature type="region of interest" description="Disordered" evidence="1">
    <location>
        <begin position="227"/>
        <end position="334"/>
    </location>
</feature>
<evidence type="ECO:0000256" key="2">
    <source>
        <dbReference type="SAM" id="Phobius"/>
    </source>
</evidence>
<evidence type="ECO:0000256" key="3">
    <source>
        <dbReference type="SAM" id="SignalP"/>
    </source>
</evidence>
<feature type="compositionally biased region" description="Polar residues" evidence="1">
    <location>
        <begin position="227"/>
        <end position="244"/>
    </location>
</feature>
<keyword evidence="2" id="KW-1133">Transmembrane helix</keyword>
<reference evidence="4 5" key="1">
    <citation type="journal article" date="2012" name="Proc. Natl. Acad. Sci. U.S.A.">
        <title>Comparative genomics of Ceriporiopsis subvermispora and Phanerochaete chrysosporium provide insight into selective ligninolysis.</title>
        <authorList>
            <person name="Fernandez-Fueyo E."/>
            <person name="Ruiz-Duenas F.J."/>
            <person name="Ferreira P."/>
            <person name="Floudas D."/>
            <person name="Hibbett D.S."/>
            <person name="Canessa P."/>
            <person name="Larrondo L.F."/>
            <person name="James T.Y."/>
            <person name="Seelenfreund D."/>
            <person name="Lobos S."/>
            <person name="Polanco R."/>
            <person name="Tello M."/>
            <person name="Honda Y."/>
            <person name="Watanabe T."/>
            <person name="Watanabe T."/>
            <person name="Ryu J.S."/>
            <person name="Kubicek C.P."/>
            <person name="Schmoll M."/>
            <person name="Gaskell J."/>
            <person name="Hammel K.E."/>
            <person name="St John F.J."/>
            <person name="Vanden Wymelenberg A."/>
            <person name="Sabat G."/>
            <person name="Splinter BonDurant S."/>
            <person name="Syed K."/>
            <person name="Yadav J.S."/>
            <person name="Doddapaneni H."/>
            <person name="Subramanian V."/>
            <person name="Lavin J.L."/>
            <person name="Oguiza J.A."/>
            <person name="Perez G."/>
            <person name="Pisabarro A.G."/>
            <person name="Ramirez L."/>
            <person name="Santoyo F."/>
            <person name="Master E."/>
            <person name="Coutinho P.M."/>
            <person name="Henrissat B."/>
            <person name="Lombard V."/>
            <person name="Magnuson J.K."/>
            <person name="Kuees U."/>
            <person name="Hori C."/>
            <person name="Igarashi K."/>
            <person name="Samejima M."/>
            <person name="Held B.W."/>
            <person name="Barry K.W."/>
            <person name="LaButti K.M."/>
            <person name="Lapidus A."/>
            <person name="Lindquist E.A."/>
            <person name="Lucas S.M."/>
            <person name="Riley R."/>
            <person name="Salamov A.A."/>
            <person name="Hoffmeister D."/>
            <person name="Schwenk D."/>
            <person name="Hadar Y."/>
            <person name="Yarden O."/>
            <person name="de Vries R.P."/>
            <person name="Wiebenga A."/>
            <person name="Stenlid J."/>
            <person name="Eastwood D."/>
            <person name="Grigoriev I.V."/>
            <person name="Berka R.M."/>
            <person name="Blanchette R.A."/>
            <person name="Kersten P."/>
            <person name="Martinez A.T."/>
            <person name="Vicuna R."/>
            <person name="Cullen D."/>
        </authorList>
    </citation>
    <scope>NUCLEOTIDE SEQUENCE [LARGE SCALE GENOMIC DNA]</scope>
    <source>
        <strain evidence="4 5">B</strain>
    </source>
</reference>
<feature type="region of interest" description="Disordered" evidence="1">
    <location>
        <begin position="645"/>
        <end position="668"/>
    </location>
</feature>
<dbReference type="OrthoDB" id="3269515at2759"/>
<feature type="compositionally biased region" description="Basic and acidic residues" evidence="1">
    <location>
        <begin position="648"/>
        <end position="661"/>
    </location>
</feature>
<feature type="transmembrane region" description="Helical" evidence="2">
    <location>
        <begin position="157"/>
        <end position="180"/>
    </location>
</feature>
<feature type="compositionally biased region" description="Polar residues" evidence="1">
    <location>
        <begin position="363"/>
        <end position="380"/>
    </location>
</feature>
<keyword evidence="2" id="KW-0812">Transmembrane</keyword>
<organism evidence="4 5">
    <name type="scientific">Ceriporiopsis subvermispora (strain B)</name>
    <name type="common">White-rot fungus</name>
    <name type="synonym">Gelatoporia subvermispora</name>
    <dbReference type="NCBI Taxonomy" id="914234"/>
    <lineage>
        <taxon>Eukaryota</taxon>
        <taxon>Fungi</taxon>
        <taxon>Dikarya</taxon>
        <taxon>Basidiomycota</taxon>
        <taxon>Agaricomycotina</taxon>
        <taxon>Agaricomycetes</taxon>
        <taxon>Polyporales</taxon>
        <taxon>Gelatoporiaceae</taxon>
        <taxon>Gelatoporia</taxon>
    </lineage>
</organism>
<name>M2QZY9_CERS8</name>
<protein>
    <submittedName>
        <fullName evidence="4">Uncharacterized protein</fullName>
    </submittedName>
</protein>
<dbReference type="Proteomes" id="UP000016930">
    <property type="component" value="Unassembled WGS sequence"/>
</dbReference>
<dbReference type="AlphaFoldDB" id="M2QZY9"/>
<dbReference type="EMBL" id="KB445817">
    <property type="protein sequence ID" value="EMD31562.1"/>
    <property type="molecule type" value="Genomic_DNA"/>
</dbReference>
<feature type="region of interest" description="Disordered" evidence="1">
    <location>
        <begin position="359"/>
        <end position="420"/>
    </location>
</feature>
<keyword evidence="3" id="KW-0732">Signal</keyword>
<sequence length="702" mass="74337">MTGVHLVHVIIALLVGSVSGFVGLPSGHQSHYAPRQDVTDGGGLLPTLAPVVPATPVAPAVPPDPSPVVSSAPAVLASPTPAPAVSSVSPVTPITSSTDPVVTPSSIIAPPSAVSSTQASAPSPPSSAPLIHITALPPASKSSNDQNTIHTSSGFKIVYLAPVFAVIGAVVGSLLAWLFYRLVTRDSRRRARENILQAGPRYVPPPENIAEGVHVHPSYAQLNAFQTPSKQSSYGATATHQQSRGPRMDLAKSTSAHFPVQPPVSVPSTSSKGSSNRSSFDPRSSGEDVPFLAPNASSRASTPLRPQPSGQSATHLAQARSPEPPSLFGDGDDDNIPYELLRHTSIRRNILDRLKLGSMHRAGSSSQPSPVHSTRDNGNQPLRRASRRHGHRRRDSDLTIDQLTASSQANMTPSRAPSIVRDYAETPTSYSGTGFRIVVEDPEADSRAAQQAEESQARRWNVGWPPSPIKRAAVDKYTPLPPRRSADRRSGSQAPAARTSSPALSRVDSSVLPSSPPTIMSPPLESQLFFGPAVSPPISTGPSVGTPGVQSVSRSAKPVREDPNAKQTKKLQKEPPLLPLPSAPRSSPHRTRLEKPQPSKALLVEPRGAGIHLQPSSSGSSSGQAGARLTAHDRVNQIIAQSWSQRDMGTDHVKSTPRGDRVPLVPTDVMDNPRVREAIAGTGIEQRLEAFRARETMTGHRN</sequence>
<dbReference type="HOGENOM" id="CLU_377287_0_0_1"/>
<feature type="chain" id="PRO_5004023596" evidence="3">
    <location>
        <begin position="21"/>
        <end position="702"/>
    </location>
</feature>
<proteinExistence type="predicted"/>
<feature type="signal peptide" evidence="3">
    <location>
        <begin position="1"/>
        <end position="20"/>
    </location>
</feature>
<feature type="compositionally biased region" description="Low complexity" evidence="1">
    <location>
        <begin position="266"/>
        <end position="283"/>
    </location>
</feature>
<evidence type="ECO:0000313" key="5">
    <source>
        <dbReference type="Proteomes" id="UP000016930"/>
    </source>
</evidence>
<accession>M2QZY9</accession>
<keyword evidence="2" id="KW-0472">Membrane</keyword>
<feature type="compositionally biased region" description="Polar residues" evidence="1">
    <location>
        <begin position="539"/>
        <end position="554"/>
    </location>
</feature>
<feature type="compositionally biased region" description="Polar residues" evidence="1">
    <location>
        <begin position="399"/>
        <end position="415"/>
    </location>
</feature>
<feature type="compositionally biased region" description="Basic residues" evidence="1">
    <location>
        <begin position="384"/>
        <end position="393"/>
    </location>
</feature>
<gene>
    <name evidence="4" type="ORF">CERSUDRAFT_109304</name>
</gene>
<keyword evidence="5" id="KW-1185">Reference proteome</keyword>
<feature type="region of interest" description="Disordered" evidence="1">
    <location>
        <begin position="443"/>
        <end position="524"/>
    </location>
</feature>